<sequence length="266" mass="29676">MELNFMLAYGAAESSIRLLQKFKLLDILLPIQAAYLADQSRKQVAKGSTMLMKLFSNADKLLAADHPADSILWLALLAFHLALVENPQDALVVWTFSAILHNGTWKKAAEYARKNVKAHAQFVPEIRSSSDTKSDELILEETSHLASLVKSSVNAFTRIDALQQSLGRYQGPLSSGVVLLVSERMGSNVSNLFKILESNIESYDNSRKTSEVNYQLLKKGDPDETRFMLGKIIMETMNSESECSHEQNQNLPITQKSNPKLSALFK</sequence>
<comment type="caution">
    <text evidence="2">The sequence shown here is derived from an EMBL/GenBank/DDBJ whole genome shotgun (WGS) entry which is preliminary data.</text>
</comment>
<feature type="region of interest" description="Disordered" evidence="1">
    <location>
        <begin position="241"/>
        <end position="266"/>
    </location>
</feature>
<dbReference type="Gene3D" id="1.10.3090.10">
    <property type="entry name" value="cca-adding enzyme, domain 2"/>
    <property type="match status" value="1"/>
</dbReference>
<dbReference type="EMBL" id="AMZH03011699">
    <property type="protein sequence ID" value="RRT52374.1"/>
    <property type="molecule type" value="Genomic_DNA"/>
</dbReference>
<dbReference type="PANTHER" id="PTHR43051:SF1">
    <property type="entry name" value="POLYNUCLEOTIDE ADENYLYLTRANSFERASE FAMILY PROTEIN"/>
    <property type="match status" value="1"/>
</dbReference>
<evidence type="ECO:0008006" key="4">
    <source>
        <dbReference type="Google" id="ProtNLM"/>
    </source>
</evidence>
<dbReference type="InterPro" id="IPR052191">
    <property type="entry name" value="tRNA_ntf/polyA_polymerase_I"/>
</dbReference>
<accession>A0A426YKY4</accession>
<dbReference type="PANTHER" id="PTHR43051">
    <property type="entry name" value="POLYNUCLEOTIDE ADENYLYLTRANSFERASE FAMILY PROTEIN"/>
    <property type="match status" value="1"/>
</dbReference>
<evidence type="ECO:0000313" key="2">
    <source>
        <dbReference type="EMBL" id="RRT52374.1"/>
    </source>
</evidence>
<dbReference type="Proteomes" id="UP000287651">
    <property type="component" value="Unassembled WGS sequence"/>
</dbReference>
<protein>
    <recommendedName>
        <fullName evidence="4">tRNA nucleotidyltransferase/poly(A) polymerase RNA and SrmB- binding domain-containing protein</fullName>
    </recommendedName>
</protein>
<evidence type="ECO:0000313" key="3">
    <source>
        <dbReference type="Proteomes" id="UP000287651"/>
    </source>
</evidence>
<dbReference type="SUPFAM" id="SSF81891">
    <property type="entry name" value="Poly A polymerase C-terminal region-like"/>
    <property type="match status" value="1"/>
</dbReference>
<gene>
    <name evidence="2" type="ORF">B296_00050507</name>
</gene>
<evidence type="ECO:0000256" key="1">
    <source>
        <dbReference type="SAM" id="MobiDB-lite"/>
    </source>
</evidence>
<feature type="compositionally biased region" description="Polar residues" evidence="1">
    <location>
        <begin position="241"/>
        <end position="260"/>
    </location>
</feature>
<proteinExistence type="predicted"/>
<reference evidence="2 3" key="1">
    <citation type="journal article" date="2014" name="Agronomy (Basel)">
        <title>A Draft Genome Sequence for Ensete ventricosum, the Drought-Tolerant Tree Against Hunger.</title>
        <authorList>
            <person name="Harrison J."/>
            <person name="Moore K.A."/>
            <person name="Paszkiewicz K."/>
            <person name="Jones T."/>
            <person name="Grant M."/>
            <person name="Ambacheew D."/>
            <person name="Muzemil S."/>
            <person name="Studholme D.J."/>
        </authorList>
    </citation>
    <scope>NUCLEOTIDE SEQUENCE [LARGE SCALE GENOMIC DNA]</scope>
</reference>
<organism evidence="2 3">
    <name type="scientific">Ensete ventricosum</name>
    <name type="common">Abyssinian banana</name>
    <name type="synonym">Musa ensete</name>
    <dbReference type="NCBI Taxonomy" id="4639"/>
    <lineage>
        <taxon>Eukaryota</taxon>
        <taxon>Viridiplantae</taxon>
        <taxon>Streptophyta</taxon>
        <taxon>Embryophyta</taxon>
        <taxon>Tracheophyta</taxon>
        <taxon>Spermatophyta</taxon>
        <taxon>Magnoliopsida</taxon>
        <taxon>Liliopsida</taxon>
        <taxon>Zingiberales</taxon>
        <taxon>Musaceae</taxon>
        <taxon>Ensete</taxon>
    </lineage>
</organism>
<dbReference type="AlphaFoldDB" id="A0A426YKY4"/>
<name>A0A426YKY4_ENSVE</name>